<feature type="transmembrane region" description="Helical" evidence="6">
    <location>
        <begin position="82"/>
        <end position="102"/>
    </location>
</feature>
<evidence type="ECO:0000256" key="1">
    <source>
        <dbReference type="ARBA" id="ARBA00004651"/>
    </source>
</evidence>
<evidence type="ECO:0000313" key="9">
    <source>
        <dbReference type="Proteomes" id="UP000198897"/>
    </source>
</evidence>
<feature type="transmembrane region" description="Helical" evidence="6">
    <location>
        <begin position="109"/>
        <end position="132"/>
    </location>
</feature>
<keyword evidence="9" id="KW-1185">Reference proteome</keyword>
<dbReference type="InterPro" id="IPR051461">
    <property type="entry name" value="UPF0750_membrane"/>
</dbReference>
<dbReference type="Pfam" id="PF10035">
    <property type="entry name" value="DUF2179"/>
    <property type="match status" value="1"/>
</dbReference>
<proteinExistence type="predicted"/>
<keyword evidence="5 6" id="KW-0472">Membrane</keyword>
<feature type="transmembrane region" description="Helical" evidence="6">
    <location>
        <begin position="152"/>
        <end position="171"/>
    </location>
</feature>
<evidence type="ECO:0000256" key="6">
    <source>
        <dbReference type="SAM" id="Phobius"/>
    </source>
</evidence>
<evidence type="ECO:0000259" key="7">
    <source>
        <dbReference type="Pfam" id="PF10035"/>
    </source>
</evidence>
<protein>
    <submittedName>
        <fullName evidence="8">Uncharacterized membrane-anchored protein YitT, contains DUF161 and DUF2179 domains</fullName>
    </submittedName>
</protein>
<name>A0A1I2N9U0_9BACI</name>
<feature type="transmembrane region" description="Helical" evidence="6">
    <location>
        <begin position="9"/>
        <end position="27"/>
    </location>
</feature>
<dbReference type="OrthoDB" id="2417289at2"/>
<evidence type="ECO:0000256" key="3">
    <source>
        <dbReference type="ARBA" id="ARBA00022692"/>
    </source>
</evidence>
<evidence type="ECO:0000256" key="2">
    <source>
        <dbReference type="ARBA" id="ARBA00022475"/>
    </source>
</evidence>
<reference evidence="9" key="1">
    <citation type="submission" date="2016-10" db="EMBL/GenBank/DDBJ databases">
        <authorList>
            <person name="Varghese N."/>
            <person name="Submissions S."/>
        </authorList>
    </citation>
    <scope>NUCLEOTIDE SEQUENCE [LARGE SCALE GENOMIC DNA]</scope>
    <source>
        <strain evidence="9">FP5</strain>
    </source>
</reference>
<dbReference type="AlphaFoldDB" id="A0A1I2N9U0"/>
<dbReference type="GO" id="GO:0005886">
    <property type="term" value="C:plasma membrane"/>
    <property type="evidence" value="ECO:0007669"/>
    <property type="project" value="UniProtKB-SubCell"/>
</dbReference>
<dbReference type="PIRSF" id="PIRSF006483">
    <property type="entry name" value="Membrane_protein_YitT"/>
    <property type="match status" value="1"/>
</dbReference>
<dbReference type="EMBL" id="FOOG01000018">
    <property type="protein sequence ID" value="SFG00522.1"/>
    <property type="molecule type" value="Genomic_DNA"/>
</dbReference>
<dbReference type="CDD" id="cd16380">
    <property type="entry name" value="YitT_C"/>
    <property type="match status" value="1"/>
</dbReference>
<dbReference type="RefSeq" id="WP_089752094.1">
    <property type="nucleotide sequence ID" value="NZ_FOOG01000018.1"/>
</dbReference>
<dbReference type="InterPro" id="IPR015867">
    <property type="entry name" value="N-reg_PII/ATP_PRibTrfase_C"/>
</dbReference>
<evidence type="ECO:0000256" key="4">
    <source>
        <dbReference type="ARBA" id="ARBA00022989"/>
    </source>
</evidence>
<gene>
    <name evidence="8" type="ORF">SAMN05216353_11821</name>
</gene>
<dbReference type="InterPro" id="IPR019264">
    <property type="entry name" value="DUF2179"/>
</dbReference>
<evidence type="ECO:0000313" key="8">
    <source>
        <dbReference type="EMBL" id="SFG00522.1"/>
    </source>
</evidence>
<dbReference type="Pfam" id="PF02588">
    <property type="entry name" value="YitT_membrane"/>
    <property type="match status" value="1"/>
</dbReference>
<accession>A0A1I2N9U0</accession>
<dbReference type="PANTHER" id="PTHR33545">
    <property type="entry name" value="UPF0750 MEMBRANE PROTEIN YITT-RELATED"/>
    <property type="match status" value="1"/>
</dbReference>
<dbReference type="PANTHER" id="PTHR33545:SF5">
    <property type="entry name" value="UPF0750 MEMBRANE PROTEIN YITT"/>
    <property type="match status" value="1"/>
</dbReference>
<dbReference type="Gene3D" id="3.30.70.120">
    <property type="match status" value="1"/>
</dbReference>
<dbReference type="Proteomes" id="UP000198897">
    <property type="component" value="Unassembled WGS sequence"/>
</dbReference>
<keyword evidence="4 6" id="KW-1133">Transmembrane helix</keyword>
<sequence length="283" mass="30773">MFTVELKRILIVLLGAVFNAISLNLFLIEANVYASGFTGVAQLLTSIFNDFLGVPGVSTGLILFILNIPVAILGWFKVGKGFTVYSAVSVAFTTLFLELIPVQQLSGDIILNAVFGGVIGGMGVGITLKWGASTGGLDIVAMVLSRMKDRPIGSYFLVLNSAIIAIAGLLYKPENALYTLLTLYVTTRVIDAVHTRHEKLTAMIITSKAADLEKAIHSQMVRGITTLPAKGAFTQQDKNMMVMVITRYELYDLQHIIQDVDPSAFTNIVQTTGIFGFFRKDDK</sequence>
<evidence type="ECO:0000256" key="5">
    <source>
        <dbReference type="ARBA" id="ARBA00023136"/>
    </source>
</evidence>
<comment type="subcellular location">
    <subcellularLocation>
        <location evidence="1">Cell membrane</location>
        <topology evidence="1">Multi-pass membrane protein</topology>
    </subcellularLocation>
</comment>
<dbReference type="InterPro" id="IPR003740">
    <property type="entry name" value="YitT"/>
</dbReference>
<feature type="domain" description="DUF2179" evidence="7">
    <location>
        <begin position="222"/>
        <end position="276"/>
    </location>
</feature>
<organism evidence="8 9">
    <name type="scientific">Halobacillus alkaliphilus</name>
    <dbReference type="NCBI Taxonomy" id="396056"/>
    <lineage>
        <taxon>Bacteria</taxon>
        <taxon>Bacillati</taxon>
        <taxon>Bacillota</taxon>
        <taxon>Bacilli</taxon>
        <taxon>Bacillales</taxon>
        <taxon>Bacillaceae</taxon>
        <taxon>Halobacillus</taxon>
    </lineage>
</organism>
<feature type="transmembrane region" description="Helical" evidence="6">
    <location>
        <begin position="59"/>
        <end position="76"/>
    </location>
</feature>
<keyword evidence="2" id="KW-1003">Cell membrane</keyword>
<keyword evidence="3 6" id="KW-0812">Transmembrane</keyword>